<evidence type="ECO:0000313" key="2">
    <source>
        <dbReference type="Proteomes" id="UP000721045"/>
    </source>
</evidence>
<gene>
    <name evidence="1" type="ORF">HXO88_02125</name>
</gene>
<evidence type="ECO:0008006" key="3">
    <source>
        <dbReference type="Google" id="ProtNLM"/>
    </source>
</evidence>
<dbReference type="Proteomes" id="UP000721045">
    <property type="component" value="Unassembled WGS sequence"/>
</dbReference>
<name>A0A930RC38_STRIT</name>
<dbReference type="AlphaFoldDB" id="A0A930RC38"/>
<organism evidence="1 2">
    <name type="scientific">Streptococcus intermedius</name>
    <dbReference type="NCBI Taxonomy" id="1338"/>
    <lineage>
        <taxon>Bacteria</taxon>
        <taxon>Bacillati</taxon>
        <taxon>Bacillota</taxon>
        <taxon>Bacilli</taxon>
        <taxon>Lactobacillales</taxon>
        <taxon>Streptococcaceae</taxon>
        <taxon>Streptococcus</taxon>
        <taxon>Streptococcus anginosus group</taxon>
    </lineage>
</organism>
<proteinExistence type="predicted"/>
<comment type="caution">
    <text evidence="1">The sequence shown here is derived from an EMBL/GenBank/DDBJ whole genome shotgun (WGS) entry which is preliminary data.</text>
</comment>
<dbReference type="EMBL" id="JABZYP010000004">
    <property type="protein sequence ID" value="MBF1712529.1"/>
    <property type="molecule type" value="Genomic_DNA"/>
</dbReference>
<protein>
    <recommendedName>
        <fullName evidence="3">Lipoprotein</fullName>
    </recommendedName>
</protein>
<dbReference type="PROSITE" id="PS51257">
    <property type="entry name" value="PROKAR_LIPOPROTEIN"/>
    <property type="match status" value="1"/>
</dbReference>
<accession>A0A930RC38</accession>
<reference evidence="1" key="1">
    <citation type="submission" date="2020-04" db="EMBL/GenBank/DDBJ databases">
        <title>Deep metagenomics examines the oral microbiome during advanced dental caries in children, revealing novel taxa and co-occurrences with host molecules.</title>
        <authorList>
            <person name="Baker J.L."/>
            <person name="Morton J.T."/>
            <person name="Dinis M."/>
            <person name="Alvarez R."/>
            <person name="Tran N.C."/>
            <person name="Knight R."/>
            <person name="Edlund A."/>
        </authorList>
    </citation>
    <scope>NUCLEOTIDE SEQUENCE</scope>
    <source>
        <strain evidence="1">JCVI_23_bin.22</strain>
    </source>
</reference>
<sequence length="79" mass="9156">MVGQNEKLNMFSFALLFLGSGCSRDQETVEVVDKENEVFIKEICWSLKDEQNCDLLRKFYLQPKSSALSISYRVKGFRP</sequence>
<evidence type="ECO:0000313" key="1">
    <source>
        <dbReference type="EMBL" id="MBF1712529.1"/>
    </source>
</evidence>